<gene>
    <name evidence="2" type="ORF">HELGO_WM11199</name>
</gene>
<sequence>MNIINKKNILFFSLTTLMINGCVAKNGLEVKSPELKTVETKRVLTKKVLPKPSWGKVASVKAKKDDCVDCYAVPMDYSKPPLASNNTLNKAKKAKNVGKFGKYAYTKKVSDTTVKTAMTRNVIKPKIVNNKVTSALLSTNSAYGTLSSATMGSMAIQVGAFRKYKGAKIYANKYRALSDRYKVAIKKGTKNNKTIYRVRIEGFNTKSEAKNFMYSYGISDGFLVRK</sequence>
<dbReference type="InterPro" id="IPR036680">
    <property type="entry name" value="SPOR-like_sf"/>
</dbReference>
<evidence type="ECO:0000259" key="1">
    <source>
        <dbReference type="PROSITE" id="PS51724"/>
    </source>
</evidence>
<dbReference type="EMBL" id="CACVAX010000011">
    <property type="protein sequence ID" value="CAA6804497.1"/>
    <property type="molecule type" value="Genomic_DNA"/>
</dbReference>
<dbReference type="GO" id="GO:0042834">
    <property type="term" value="F:peptidoglycan binding"/>
    <property type="evidence" value="ECO:0007669"/>
    <property type="project" value="InterPro"/>
</dbReference>
<dbReference type="SUPFAM" id="SSF110997">
    <property type="entry name" value="Sporulation related repeat"/>
    <property type="match status" value="1"/>
</dbReference>
<name>A0A6S6SGM2_9BACT</name>
<protein>
    <recommendedName>
        <fullName evidence="1">SPOR domain-containing protein</fullName>
    </recommendedName>
</protein>
<evidence type="ECO:0000313" key="2">
    <source>
        <dbReference type="EMBL" id="CAA6804497.1"/>
    </source>
</evidence>
<dbReference type="Gene3D" id="3.30.70.1070">
    <property type="entry name" value="Sporulation related repeat"/>
    <property type="match status" value="1"/>
</dbReference>
<accession>A0A6S6SGM2</accession>
<feature type="domain" description="SPOR" evidence="1">
    <location>
        <begin position="148"/>
        <end position="226"/>
    </location>
</feature>
<organism evidence="2">
    <name type="scientific">uncultured Sulfurovum sp</name>
    <dbReference type="NCBI Taxonomy" id="269237"/>
    <lineage>
        <taxon>Bacteria</taxon>
        <taxon>Pseudomonadati</taxon>
        <taxon>Campylobacterota</taxon>
        <taxon>Epsilonproteobacteria</taxon>
        <taxon>Campylobacterales</taxon>
        <taxon>Sulfurovaceae</taxon>
        <taxon>Sulfurovum</taxon>
        <taxon>environmental samples</taxon>
    </lineage>
</organism>
<proteinExistence type="predicted"/>
<dbReference type="InterPro" id="IPR007730">
    <property type="entry name" value="SPOR-like_dom"/>
</dbReference>
<dbReference type="PROSITE" id="PS51724">
    <property type="entry name" value="SPOR"/>
    <property type="match status" value="1"/>
</dbReference>
<dbReference type="AlphaFoldDB" id="A0A6S6SGM2"/>
<dbReference type="Pfam" id="PF05036">
    <property type="entry name" value="SPOR"/>
    <property type="match status" value="1"/>
</dbReference>
<reference evidence="2" key="1">
    <citation type="submission" date="2020-01" db="EMBL/GenBank/DDBJ databases">
        <authorList>
            <person name="Meier V. D."/>
            <person name="Meier V D."/>
        </authorList>
    </citation>
    <scope>NUCLEOTIDE SEQUENCE</scope>
    <source>
        <strain evidence="2">HLG_WM_MAG_04</strain>
    </source>
</reference>